<dbReference type="AlphaFoldDB" id="A0A6F9XJC6"/>
<sequence>MDKTNILGLTRSDIIVSLRKEYGNDWVLQSSFDDKRIKMLRNFPLVEDNFNTLTPKQRHEAIVNMYNRGMTVRDIVRATKYRTNTIREVLLRYGGMEIQRPKQLIYDKIQVFNERGGLVAQGTARQVAAKLKVAMVTVYKYCKNNRKDRNGYRYVGVKVNER</sequence>
<dbReference type="EMBL" id="BLAM01000054">
    <property type="protein sequence ID" value="GET05305.1"/>
    <property type="molecule type" value="Genomic_DNA"/>
</dbReference>
<evidence type="ECO:0000313" key="1">
    <source>
        <dbReference type="EMBL" id="GET05305.1"/>
    </source>
</evidence>
<gene>
    <name evidence="1" type="ORF">SY212_03350</name>
</gene>
<organism evidence="1">
    <name type="scientific">Ligilactobacillus agilis</name>
    <dbReference type="NCBI Taxonomy" id="1601"/>
    <lineage>
        <taxon>Bacteria</taxon>
        <taxon>Bacillati</taxon>
        <taxon>Bacillota</taxon>
        <taxon>Bacilli</taxon>
        <taxon>Lactobacillales</taxon>
        <taxon>Lactobacillaceae</taxon>
        <taxon>Ligilactobacillus</taxon>
    </lineage>
</organism>
<reference evidence="1" key="1">
    <citation type="submission" date="2019-10" db="EMBL/GenBank/DDBJ databases">
        <title>Lactobacillus agilis SY212 Whole Genome Sequencing Project.</title>
        <authorList>
            <person name="Suzuki S."/>
            <person name="Endo A."/>
            <person name="Maeno S."/>
            <person name="Shiwa Y."/>
            <person name="Matsutani M."/>
            <person name="Kajikawa A."/>
        </authorList>
    </citation>
    <scope>NUCLEOTIDE SEQUENCE</scope>
    <source>
        <strain evidence="1">SY212</strain>
    </source>
</reference>
<proteinExistence type="predicted"/>
<comment type="caution">
    <text evidence="1">The sequence shown here is derived from an EMBL/GenBank/DDBJ whole genome shotgun (WGS) entry which is preliminary data.</text>
</comment>
<dbReference type="Proteomes" id="UP000494265">
    <property type="component" value="Unassembled WGS sequence"/>
</dbReference>
<dbReference type="Gene3D" id="1.10.10.60">
    <property type="entry name" value="Homeodomain-like"/>
    <property type="match status" value="1"/>
</dbReference>
<name>A0A6F9XJC6_9LACO</name>
<accession>A0A6F9XJC6</accession>
<protein>
    <submittedName>
        <fullName evidence="1">Uncharacterized protein</fullName>
    </submittedName>
</protein>